<keyword evidence="7" id="KW-1185">Reference proteome</keyword>
<dbReference type="PROSITE" id="PS51387">
    <property type="entry name" value="FAD_PCMH"/>
    <property type="match status" value="1"/>
</dbReference>
<evidence type="ECO:0000256" key="3">
    <source>
        <dbReference type="ARBA" id="ARBA00022827"/>
    </source>
</evidence>
<evidence type="ECO:0000256" key="2">
    <source>
        <dbReference type="ARBA" id="ARBA00022630"/>
    </source>
</evidence>
<dbReference type="InterPro" id="IPR016169">
    <property type="entry name" value="FAD-bd_PCMH_sub2"/>
</dbReference>
<dbReference type="GO" id="GO:0071949">
    <property type="term" value="F:FAD binding"/>
    <property type="evidence" value="ECO:0007669"/>
    <property type="project" value="InterPro"/>
</dbReference>
<name>A0AAD9S3S3_PHOAM</name>
<dbReference type="InterPro" id="IPR016166">
    <property type="entry name" value="FAD-bd_PCMH"/>
</dbReference>
<evidence type="ECO:0000256" key="4">
    <source>
        <dbReference type="ARBA" id="ARBA00023002"/>
    </source>
</evidence>
<comment type="similarity">
    <text evidence="1">Belongs to the oxygen-dependent FAD-linked oxidoreductase family.</text>
</comment>
<dbReference type="PANTHER" id="PTHR42973">
    <property type="entry name" value="BINDING OXIDOREDUCTASE, PUTATIVE (AFU_ORTHOLOGUE AFUA_1G17690)-RELATED"/>
    <property type="match status" value="1"/>
</dbReference>
<dbReference type="InterPro" id="IPR006094">
    <property type="entry name" value="Oxid_FAD_bind_N"/>
</dbReference>
<dbReference type="SUPFAM" id="SSF56176">
    <property type="entry name" value="FAD-binding/transporter-associated domain-like"/>
    <property type="match status" value="1"/>
</dbReference>
<dbReference type="GO" id="GO:0016491">
    <property type="term" value="F:oxidoreductase activity"/>
    <property type="evidence" value="ECO:0007669"/>
    <property type="project" value="UniProtKB-KW"/>
</dbReference>
<dbReference type="AlphaFoldDB" id="A0AAD9S3S3"/>
<dbReference type="PANTHER" id="PTHR42973:SF22">
    <property type="entry name" value="FAD-BINDING PCMH-TYPE DOMAIN-CONTAINING PROTEIN-RELATED"/>
    <property type="match status" value="1"/>
</dbReference>
<dbReference type="EMBL" id="JAUJFL010000009">
    <property type="protein sequence ID" value="KAK2597531.1"/>
    <property type="molecule type" value="Genomic_DNA"/>
</dbReference>
<evidence type="ECO:0000313" key="6">
    <source>
        <dbReference type="EMBL" id="KAK2597531.1"/>
    </source>
</evidence>
<dbReference type="InterPro" id="IPR036318">
    <property type="entry name" value="FAD-bd_PCMH-like_sf"/>
</dbReference>
<evidence type="ECO:0000256" key="1">
    <source>
        <dbReference type="ARBA" id="ARBA00005466"/>
    </source>
</evidence>
<keyword evidence="2" id="KW-0285">Flavoprotein</keyword>
<dbReference type="Proteomes" id="UP001265746">
    <property type="component" value="Unassembled WGS sequence"/>
</dbReference>
<protein>
    <recommendedName>
        <fullName evidence="5">FAD-binding PCMH-type domain-containing protein</fullName>
    </recommendedName>
</protein>
<gene>
    <name evidence="6" type="ORF">N8I77_012312</name>
</gene>
<keyword evidence="4" id="KW-0560">Oxidoreductase</keyword>
<evidence type="ECO:0000259" key="5">
    <source>
        <dbReference type="PROSITE" id="PS51387"/>
    </source>
</evidence>
<organism evidence="6 7">
    <name type="scientific">Phomopsis amygdali</name>
    <name type="common">Fusicoccum amygdali</name>
    <dbReference type="NCBI Taxonomy" id="1214568"/>
    <lineage>
        <taxon>Eukaryota</taxon>
        <taxon>Fungi</taxon>
        <taxon>Dikarya</taxon>
        <taxon>Ascomycota</taxon>
        <taxon>Pezizomycotina</taxon>
        <taxon>Sordariomycetes</taxon>
        <taxon>Sordariomycetidae</taxon>
        <taxon>Diaporthales</taxon>
        <taxon>Diaporthaceae</taxon>
        <taxon>Diaporthe</taxon>
    </lineage>
</organism>
<dbReference type="InterPro" id="IPR050416">
    <property type="entry name" value="FAD-linked_Oxidoreductase"/>
</dbReference>
<dbReference type="Pfam" id="PF01565">
    <property type="entry name" value="FAD_binding_4"/>
    <property type="match status" value="1"/>
</dbReference>
<keyword evidence="3" id="KW-0274">FAD</keyword>
<sequence length="504" mass="54122">MVDQDKEKPLAAWSETVSASVRAALDGRDILHFPGSSEFADSESAYFTAAAAEVRSAAVARPTSTADVSALLKALRQTLPADVPIAARGAGHATYGGTAKAASGLTIDMRGLRGVDVLPGEKTVRIGAGEHWGSVYAALEAHKPSLTTVGGRMPGVGAIGFLLGGGLSSLSSRYGFGADVVSVWEVVLASGEVVRAARDDERTADLWDALRGGSTNFGIVTAVEIACFPHPAVFRGANVFYLPMARQASLKALVDVGSEPFPEDGKPINHAMWCITHIFGMKFINALLTTTGTAKEVEMRDFVGVWGRLPLTGSLKASSHGKFIEEQGKLAPKNGKRTLDKTITVKMDFDLLNAMVDLWYTSVDPMRQRVSGLMYTLVFQPLSVGMLEASCRTAQSRPASTTSQGLDPKEGALVVVEICMTWKNAEDDEFMAKEGSKYLEDSVALAKQMGLNHRFIFPNYAWPTEAVMRGYGEDRLAVLRDVAKNWDPSGFFQGQFVGGFKIGR</sequence>
<feature type="domain" description="FAD-binding PCMH-type" evidence="5">
    <location>
        <begin position="52"/>
        <end position="230"/>
    </location>
</feature>
<evidence type="ECO:0000313" key="7">
    <source>
        <dbReference type="Proteomes" id="UP001265746"/>
    </source>
</evidence>
<proteinExistence type="inferred from homology"/>
<dbReference type="Gene3D" id="3.30.465.10">
    <property type="match status" value="1"/>
</dbReference>
<reference evidence="6" key="1">
    <citation type="submission" date="2023-06" db="EMBL/GenBank/DDBJ databases">
        <authorList>
            <person name="Noh H."/>
        </authorList>
    </citation>
    <scope>NUCLEOTIDE SEQUENCE</scope>
    <source>
        <strain evidence="6">DUCC20226</strain>
    </source>
</reference>
<comment type="caution">
    <text evidence="6">The sequence shown here is derived from an EMBL/GenBank/DDBJ whole genome shotgun (WGS) entry which is preliminary data.</text>
</comment>
<accession>A0AAD9S3S3</accession>